<keyword evidence="1" id="KW-0813">Transport</keyword>
<dbReference type="InterPro" id="IPR002327">
    <property type="entry name" value="Cyt_c_1A/1B"/>
</dbReference>
<dbReference type="Gene3D" id="1.10.760.10">
    <property type="entry name" value="Cytochrome c-like domain"/>
    <property type="match status" value="1"/>
</dbReference>
<dbReference type="GO" id="GO:0046872">
    <property type="term" value="F:metal ion binding"/>
    <property type="evidence" value="ECO:0007669"/>
    <property type="project" value="UniProtKB-KW"/>
</dbReference>
<evidence type="ECO:0000256" key="1">
    <source>
        <dbReference type="ARBA" id="ARBA00022448"/>
    </source>
</evidence>
<dbReference type="PANTHER" id="PTHR11961">
    <property type="entry name" value="CYTOCHROME C"/>
    <property type="match status" value="1"/>
</dbReference>
<reference evidence="8 9" key="1">
    <citation type="submission" date="2019-03" db="EMBL/GenBank/DDBJ databases">
        <title>Sapientia aquatica gen. nov., sp. nov., isolated from a crater lake.</title>
        <authorList>
            <person name="Felfoldi T."/>
            <person name="Szabo A."/>
            <person name="Toth E."/>
            <person name="Schumann P."/>
            <person name="Keki Z."/>
            <person name="Marialigeti K."/>
            <person name="Mathe I."/>
        </authorList>
    </citation>
    <scope>NUCLEOTIDE SEQUENCE [LARGE SCALE GENOMIC DNA]</scope>
    <source>
        <strain evidence="8 9">SA-152</strain>
    </source>
</reference>
<gene>
    <name evidence="8" type="ORF">E2I14_17460</name>
</gene>
<protein>
    <submittedName>
        <fullName evidence="8">Cytochrome c family protein</fullName>
    </submittedName>
</protein>
<keyword evidence="3 6" id="KW-0479">Metal-binding</keyword>
<evidence type="ECO:0000256" key="3">
    <source>
        <dbReference type="ARBA" id="ARBA00022723"/>
    </source>
</evidence>
<evidence type="ECO:0000256" key="2">
    <source>
        <dbReference type="ARBA" id="ARBA00022617"/>
    </source>
</evidence>
<comment type="caution">
    <text evidence="8">The sequence shown here is derived from an EMBL/GenBank/DDBJ whole genome shotgun (WGS) entry which is preliminary data.</text>
</comment>
<dbReference type="OrthoDB" id="9805828at2"/>
<dbReference type="PRINTS" id="PR00604">
    <property type="entry name" value="CYTCHRMECIAB"/>
</dbReference>
<dbReference type="SUPFAM" id="SSF46626">
    <property type="entry name" value="Cytochrome c"/>
    <property type="match status" value="1"/>
</dbReference>
<dbReference type="Proteomes" id="UP000294829">
    <property type="component" value="Unassembled WGS sequence"/>
</dbReference>
<keyword evidence="9" id="KW-1185">Reference proteome</keyword>
<evidence type="ECO:0000259" key="7">
    <source>
        <dbReference type="PROSITE" id="PS51007"/>
    </source>
</evidence>
<dbReference type="AlphaFoldDB" id="A0A4V3ATR3"/>
<keyword evidence="4" id="KW-0249">Electron transport</keyword>
<feature type="domain" description="Cytochrome c" evidence="7">
    <location>
        <begin position="3"/>
        <end position="107"/>
    </location>
</feature>
<sequence length="111" mass="11662">MAGDPAAGKALFNSLGCASCHAIGPGARAGFGPQLNGVIGRVAGSTVDYQSRYSAAMKKSGIVWSEQTLTKFINSPNDLVPGTNMRFWGLSNETKLANLLAYLKTFPANPK</sequence>
<proteinExistence type="predicted"/>
<dbReference type="PROSITE" id="PS51007">
    <property type="entry name" value="CYTC"/>
    <property type="match status" value="1"/>
</dbReference>
<dbReference type="Pfam" id="PF00034">
    <property type="entry name" value="Cytochrom_C"/>
    <property type="match status" value="1"/>
</dbReference>
<dbReference type="EMBL" id="SMYL01000014">
    <property type="protein sequence ID" value="TDK61219.1"/>
    <property type="molecule type" value="Genomic_DNA"/>
</dbReference>
<dbReference type="InterPro" id="IPR036909">
    <property type="entry name" value="Cyt_c-like_dom_sf"/>
</dbReference>
<dbReference type="GO" id="GO:0020037">
    <property type="term" value="F:heme binding"/>
    <property type="evidence" value="ECO:0007669"/>
    <property type="project" value="InterPro"/>
</dbReference>
<evidence type="ECO:0000256" key="5">
    <source>
        <dbReference type="ARBA" id="ARBA00023004"/>
    </source>
</evidence>
<organism evidence="8 9">
    <name type="scientific">Sapientia aquatica</name>
    <dbReference type="NCBI Taxonomy" id="1549640"/>
    <lineage>
        <taxon>Bacteria</taxon>
        <taxon>Pseudomonadati</taxon>
        <taxon>Pseudomonadota</taxon>
        <taxon>Betaproteobacteria</taxon>
        <taxon>Burkholderiales</taxon>
        <taxon>Oxalobacteraceae</taxon>
        <taxon>Sapientia</taxon>
    </lineage>
</organism>
<dbReference type="InterPro" id="IPR009056">
    <property type="entry name" value="Cyt_c-like_dom"/>
</dbReference>
<keyword evidence="5 6" id="KW-0408">Iron</keyword>
<evidence type="ECO:0000313" key="8">
    <source>
        <dbReference type="EMBL" id="TDK61219.1"/>
    </source>
</evidence>
<evidence type="ECO:0000313" key="9">
    <source>
        <dbReference type="Proteomes" id="UP000294829"/>
    </source>
</evidence>
<evidence type="ECO:0000256" key="6">
    <source>
        <dbReference type="PROSITE-ProRule" id="PRU00433"/>
    </source>
</evidence>
<evidence type="ECO:0000256" key="4">
    <source>
        <dbReference type="ARBA" id="ARBA00022982"/>
    </source>
</evidence>
<dbReference type="GO" id="GO:0009055">
    <property type="term" value="F:electron transfer activity"/>
    <property type="evidence" value="ECO:0007669"/>
    <property type="project" value="InterPro"/>
</dbReference>
<name>A0A4V3ATR3_9BURK</name>
<keyword evidence="2 6" id="KW-0349">Heme</keyword>
<accession>A0A4V3ATR3</accession>